<reference evidence="2" key="2">
    <citation type="submission" date="2021-01" db="UniProtKB">
        <authorList>
            <consortium name="EnsemblMetazoa"/>
        </authorList>
    </citation>
    <scope>IDENTIFICATION</scope>
</reference>
<name>A0A7M7P1Y0_STRPU</name>
<evidence type="ECO:0000313" key="2">
    <source>
        <dbReference type="EnsemblMetazoa" id="XP_030843957"/>
    </source>
</evidence>
<dbReference type="GeneID" id="115924984"/>
<feature type="domain" description="PRELI/MSF1" evidence="1">
    <location>
        <begin position="1"/>
        <end position="103"/>
    </location>
</feature>
<protein>
    <recommendedName>
        <fullName evidence="1">PRELI/MSF1 domain-containing protein</fullName>
    </recommendedName>
</protein>
<dbReference type="Pfam" id="PF04707">
    <property type="entry name" value="PRELI"/>
    <property type="match status" value="1"/>
</dbReference>
<dbReference type="PROSITE" id="PS50904">
    <property type="entry name" value="PRELI_MSF1"/>
    <property type="match status" value="1"/>
</dbReference>
<evidence type="ECO:0000259" key="1">
    <source>
        <dbReference type="PROSITE" id="PS50904"/>
    </source>
</evidence>
<proteinExistence type="predicted"/>
<dbReference type="AlphaFoldDB" id="A0A7M7P1Y0"/>
<organism evidence="2 3">
    <name type="scientific">Strongylocentrotus purpuratus</name>
    <name type="common">Purple sea urchin</name>
    <dbReference type="NCBI Taxonomy" id="7668"/>
    <lineage>
        <taxon>Eukaryota</taxon>
        <taxon>Metazoa</taxon>
        <taxon>Echinodermata</taxon>
        <taxon>Eleutherozoa</taxon>
        <taxon>Echinozoa</taxon>
        <taxon>Echinoidea</taxon>
        <taxon>Euechinoidea</taxon>
        <taxon>Echinacea</taxon>
        <taxon>Camarodonta</taxon>
        <taxon>Echinidea</taxon>
        <taxon>Strongylocentrotidae</taxon>
        <taxon>Strongylocentrotus</taxon>
    </lineage>
</organism>
<dbReference type="EnsemblMetazoa" id="XM_030988097">
    <property type="protein sequence ID" value="XP_030843957"/>
    <property type="gene ID" value="LOC115924984"/>
</dbReference>
<dbReference type="KEGG" id="spu:115924984"/>
<evidence type="ECO:0000313" key="3">
    <source>
        <dbReference type="Proteomes" id="UP000007110"/>
    </source>
</evidence>
<dbReference type="OrthoDB" id="407630at2759"/>
<accession>A0A7M7P1Y0</accession>
<dbReference type="InParanoid" id="A0A7M7P1Y0"/>
<dbReference type="GO" id="GO:0005758">
    <property type="term" value="C:mitochondrial intermembrane space"/>
    <property type="evidence" value="ECO:0007669"/>
    <property type="project" value="InterPro"/>
</dbReference>
<dbReference type="Proteomes" id="UP000007110">
    <property type="component" value="Unassembled WGS sequence"/>
</dbReference>
<reference evidence="3" key="1">
    <citation type="submission" date="2015-02" db="EMBL/GenBank/DDBJ databases">
        <title>Genome sequencing for Strongylocentrotus purpuratus.</title>
        <authorList>
            <person name="Murali S."/>
            <person name="Liu Y."/>
            <person name="Vee V."/>
            <person name="English A."/>
            <person name="Wang M."/>
            <person name="Skinner E."/>
            <person name="Han Y."/>
            <person name="Muzny D.M."/>
            <person name="Worley K.C."/>
            <person name="Gibbs R.A."/>
        </authorList>
    </citation>
    <scope>NUCLEOTIDE SEQUENCE</scope>
</reference>
<dbReference type="InterPro" id="IPR037365">
    <property type="entry name" value="Slowmo/Ups"/>
</dbReference>
<keyword evidence="3" id="KW-1185">Reference proteome</keyword>
<dbReference type="RefSeq" id="XP_030843957.1">
    <property type="nucleotide sequence ID" value="XM_030988097.1"/>
</dbReference>
<dbReference type="InterPro" id="IPR006797">
    <property type="entry name" value="PRELI/MSF1_dom"/>
</dbReference>
<dbReference type="PANTHER" id="PTHR11158">
    <property type="entry name" value="MSF1/PX19 RELATED"/>
    <property type="match status" value="1"/>
</dbReference>
<sequence>MSPTSLYPTNKEQNVIGMKTVEERIDRESGVEYKRRVATCKNILPSIFRKIQLLNEDAVYLEEETWHDRRGKRLTVKSRSLTWNKYADAWEESEYSICPENTN</sequence>